<gene>
    <name evidence="8" type="ORF">S03H2_52359</name>
</gene>
<dbReference type="SMART" id="SM01133">
    <property type="entry name" value="DeoC"/>
    <property type="match status" value="1"/>
</dbReference>
<comment type="caution">
    <text evidence="8">The sequence shown here is derived from an EMBL/GenBank/DDBJ whole genome shotgun (WGS) entry which is preliminary data.</text>
</comment>
<dbReference type="Pfam" id="PF01791">
    <property type="entry name" value="DeoC"/>
    <property type="match status" value="1"/>
</dbReference>
<dbReference type="InterPro" id="IPR028581">
    <property type="entry name" value="DeoC_typeI"/>
</dbReference>
<evidence type="ECO:0000256" key="6">
    <source>
        <dbReference type="ARBA" id="ARBA00032755"/>
    </source>
</evidence>
<dbReference type="HAMAP" id="MF_00114">
    <property type="entry name" value="DeoC_type1"/>
    <property type="match status" value="1"/>
</dbReference>
<sequence>MSNSKYQISEKELAASIDHAILRPETKKEQIEQLCTEAEQYGFYSVCVNPRWVAFAADRLHDSKVKVGSVVSFPFGADSTKTKTAQAKEVIFAGADEIDMVADLAALIDDDERYLLEQLQAVLKICRSMRPAVCLKVIIESAALTREQKIFACRIAQKAGVDFIKTSTGFHPAGGTTVEDVKLFKETAPGCKVKASGGIKTVQQAVAMLNAGAERLGMSSGVQIIDQLRAGQ</sequence>
<dbReference type="FunFam" id="3.20.20.70:FF:000044">
    <property type="entry name" value="Deoxyribose-phosphate aldolase"/>
    <property type="match status" value="1"/>
</dbReference>
<dbReference type="PIRSF" id="PIRSF001357">
    <property type="entry name" value="DeoC"/>
    <property type="match status" value="1"/>
</dbReference>
<keyword evidence="3" id="KW-0963">Cytoplasm</keyword>
<dbReference type="InterPro" id="IPR002915">
    <property type="entry name" value="DeoC/FbaB/LacD_aldolase"/>
</dbReference>
<evidence type="ECO:0000313" key="8">
    <source>
        <dbReference type="EMBL" id="GAH65344.1"/>
    </source>
</evidence>
<evidence type="ECO:0000256" key="2">
    <source>
        <dbReference type="ARBA" id="ARBA00012515"/>
    </source>
</evidence>
<dbReference type="GO" id="GO:0005737">
    <property type="term" value="C:cytoplasm"/>
    <property type="evidence" value="ECO:0007669"/>
    <property type="project" value="InterPro"/>
</dbReference>
<dbReference type="EMBL" id="BARU01033258">
    <property type="protein sequence ID" value="GAH65344.1"/>
    <property type="molecule type" value="Genomic_DNA"/>
</dbReference>
<dbReference type="NCBIfam" id="TIGR00126">
    <property type="entry name" value="deoC"/>
    <property type="match status" value="1"/>
</dbReference>
<evidence type="ECO:0000256" key="1">
    <source>
        <dbReference type="ARBA" id="ARBA00010936"/>
    </source>
</evidence>
<dbReference type="PANTHER" id="PTHR10889">
    <property type="entry name" value="DEOXYRIBOSE-PHOSPHATE ALDOLASE"/>
    <property type="match status" value="1"/>
</dbReference>
<dbReference type="GO" id="GO:0004139">
    <property type="term" value="F:deoxyribose-phosphate aldolase activity"/>
    <property type="evidence" value="ECO:0007669"/>
    <property type="project" value="UniProtKB-EC"/>
</dbReference>
<evidence type="ECO:0000256" key="5">
    <source>
        <dbReference type="ARBA" id="ARBA00023270"/>
    </source>
</evidence>
<dbReference type="CDD" id="cd00959">
    <property type="entry name" value="DeoC"/>
    <property type="match status" value="1"/>
</dbReference>
<proteinExistence type="inferred from homology"/>
<dbReference type="SUPFAM" id="SSF51569">
    <property type="entry name" value="Aldolase"/>
    <property type="match status" value="1"/>
</dbReference>
<organism evidence="8">
    <name type="scientific">marine sediment metagenome</name>
    <dbReference type="NCBI Taxonomy" id="412755"/>
    <lineage>
        <taxon>unclassified sequences</taxon>
        <taxon>metagenomes</taxon>
        <taxon>ecological metagenomes</taxon>
    </lineage>
</organism>
<name>X1IGT7_9ZZZZ</name>
<dbReference type="GO" id="GO:0009264">
    <property type="term" value="P:deoxyribonucleotide catabolic process"/>
    <property type="evidence" value="ECO:0007669"/>
    <property type="project" value="InterPro"/>
</dbReference>
<dbReference type="GO" id="GO:0016052">
    <property type="term" value="P:carbohydrate catabolic process"/>
    <property type="evidence" value="ECO:0007669"/>
    <property type="project" value="TreeGrafter"/>
</dbReference>
<protein>
    <recommendedName>
        <fullName evidence="2">deoxyribose-phosphate aldolase</fullName>
        <ecNumber evidence="2">4.1.2.4</ecNumber>
    </recommendedName>
    <alternativeName>
        <fullName evidence="6">2-deoxy-D-ribose 5-phosphate aldolase</fullName>
    </alternativeName>
</protein>
<dbReference type="PANTHER" id="PTHR10889:SF1">
    <property type="entry name" value="DEOXYRIBOSE-PHOSPHATE ALDOLASE"/>
    <property type="match status" value="1"/>
</dbReference>
<evidence type="ECO:0000256" key="4">
    <source>
        <dbReference type="ARBA" id="ARBA00023239"/>
    </source>
</evidence>
<keyword evidence="4" id="KW-0456">Lyase</keyword>
<comment type="similarity">
    <text evidence="1">Belongs to the DeoC/FbaB aldolase family. DeoC type 1 subfamily.</text>
</comment>
<comment type="catalytic activity">
    <reaction evidence="7">
        <text>2-deoxy-D-ribose 5-phosphate = D-glyceraldehyde 3-phosphate + acetaldehyde</text>
        <dbReference type="Rhea" id="RHEA:12821"/>
        <dbReference type="ChEBI" id="CHEBI:15343"/>
        <dbReference type="ChEBI" id="CHEBI:59776"/>
        <dbReference type="ChEBI" id="CHEBI:62877"/>
        <dbReference type="EC" id="4.1.2.4"/>
    </reaction>
</comment>
<accession>X1IGT7</accession>
<evidence type="ECO:0000256" key="3">
    <source>
        <dbReference type="ARBA" id="ARBA00022490"/>
    </source>
</evidence>
<dbReference type="EC" id="4.1.2.4" evidence="2"/>
<keyword evidence="5" id="KW-0704">Schiff base</keyword>
<evidence type="ECO:0000256" key="7">
    <source>
        <dbReference type="ARBA" id="ARBA00048791"/>
    </source>
</evidence>
<dbReference type="AlphaFoldDB" id="X1IGT7"/>
<reference evidence="8" key="1">
    <citation type="journal article" date="2014" name="Front. Microbiol.">
        <title>High frequency of phylogenetically diverse reductive dehalogenase-homologous genes in deep subseafloor sedimentary metagenomes.</title>
        <authorList>
            <person name="Kawai M."/>
            <person name="Futagami T."/>
            <person name="Toyoda A."/>
            <person name="Takaki Y."/>
            <person name="Nishi S."/>
            <person name="Hori S."/>
            <person name="Arai W."/>
            <person name="Tsubouchi T."/>
            <person name="Morono Y."/>
            <person name="Uchiyama I."/>
            <person name="Ito T."/>
            <person name="Fujiyama A."/>
            <person name="Inagaki F."/>
            <person name="Takami H."/>
        </authorList>
    </citation>
    <scope>NUCLEOTIDE SEQUENCE</scope>
    <source>
        <strain evidence="8">Expedition CK06-06</strain>
    </source>
</reference>
<dbReference type="Gene3D" id="3.20.20.70">
    <property type="entry name" value="Aldolase class I"/>
    <property type="match status" value="1"/>
</dbReference>
<dbReference type="InterPro" id="IPR013785">
    <property type="entry name" value="Aldolase_TIM"/>
</dbReference>
<dbReference type="InterPro" id="IPR011343">
    <property type="entry name" value="DeoC"/>
</dbReference>